<feature type="region of interest" description="Disordered" evidence="1">
    <location>
        <begin position="178"/>
        <end position="201"/>
    </location>
</feature>
<feature type="compositionally biased region" description="Polar residues" evidence="1">
    <location>
        <begin position="301"/>
        <end position="319"/>
    </location>
</feature>
<dbReference type="Proteomes" id="UP000218209">
    <property type="component" value="Unassembled WGS sequence"/>
</dbReference>
<evidence type="ECO:0000256" key="1">
    <source>
        <dbReference type="SAM" id="MobiDB-lite"/>
    </source>
</evidence>
<keyword evidence="3" id="KW-1185">Reference proteome</keyword>
<evidence type="ECO:0000313" key="2">
    <source>
        <dbReference type="EMBL" id="OSX72237.1"/>
    </source>
</evidence>
<proteinExistence type="predicted"/>
<accession>A0A1X6NUJ1</accession>
<organism evidence="2 3">
    <name type="scientific">Porphyra umbilicalis</name>
    <name type="common">Purple laver</name>
    <name type="synonym">Red alga</name>
    <dbReference type="NCBI Taxonomy" id="2786"/>
    <lineage>
        <taxon>Eukaryota</taxon>
        <taxon>Rhodophyta</taxon>
        <taxon>Bangiophyceae</taxon>
        <taxon>Bangiales</taxon>
        <taxon>Bangiaceae</taxon>
        <taxon>Porphyra</taxon>
    </lineage>
</organism>
<evidence type="ECO:0000313" key="3">
    <source>
        <dbReference type="Proteomes" id="UP000218209"/>
    </source>
</evidence>
<feature type="region of interest" description="Disordered" evidence="1">
    <location>
        <begin position="1"/>
        <end position="38"/>
    </location>
</feature>
<feature type="region of interest" description="Disordered" evidence="1">
    <location>
        <begin position="299"/>
        <end position="321"/>
    </location>
</feature>
<name>A0A1X6NUJ1_PORUM</name>
<dbReference type="EMBL" id="KV919074">
    <property type="protein sequence ID" value="OSX72237.1"/>
    <property type="molecule type" value="Genomic_DNA"/>
</dbReference>
<gene>
    <name evidence="2" type="ORF">BU14_0453s0003</name>
</gene>
<protein>
    <submittedName>
        <fullName evidence="2">Uncharacterized protein</fullName>
    </submittedName>
</protein>
<reference evidence="2 3" key="1">
    <citation type="submission" date="2017-03" db="EMBL/GenBank/DDBJ databases">
        <title>WGS assembly of Porphyra umbilicalis.</title>
        <authorList>
            <person name="Brawley S.H."/>
            <person name="Blouin N.A."/>
            <person name="Ficko-Blean E."/>
            <person name="Wheeler G.L."/>
            <person name="Lohr M."/>
            <person name="Goodson H.V."/>
            <person name="Jenkins J.W."/>
            <person name="Blaby-Haas C.E."/>
            <person name="Helliwell K.E."/>
            <person name="Chan C."/>
            <person name="Marriage T."/>
            <person name="Bhattacharya D."/>
            <person name="Klein A.S."/>
            <person name="Badis Y."/>
            <person name="Brodie J."/>
            <person name="Cao Y."/>
            <person name="Collen J."/>
            <person name="Dittami S.M."/>
            <person name="Gachon C.M."/>
            <person name="Green B.R."/>
            <person name="Karpowicz S."/>
            <person name="Kim J.W."/>
            <person name="Kudahl U."/>
            <person name="Lin S."/>
            <person name="Michel G."/>
            <person name="Mittag M."/>
            <person name="Olson B.J."/>
            <person name="Pangilinan J."/>
            <person name="Peng Y."/>
            <person name="Qiu H."/>
            <person name="Shu S."/>
            <person name="Singer J.T."/>
            <person name="Smith A.G."/>
            <person name="Sprecher B.N."/>
            <person name="Wagner V."/>
            <person name="Wang W."/>
            <person name="Wang Z.-Y."/>
            <person name="Yan J."/>
            <person name="Yarish C."/>
            <person name="Zoeuner-Riek S."/>
            <person name="Zhuang Y."/>
            <person name="Zou Y."/>
            <person name="Lindquist E.A."/>
            <person name="Grimwood J."/>
            <person name="Barry K."/>
            <person name="Rokhsar D.S."/>
            <person name="Schmutz J."/>
            <person name="Stiller J.W."/>
            <person name="Grossman A.R."/>
            <person name="Prochnik S.E."/>
        </authorList>
    </citation>
    <scope>NUCLEOTIDE SEQUENCE [LARGE SCALE GENOMIC DNA]</scope>
    <source>
        <strain evidence="2">4086291</strain>
    </source>
</reference>
<feature type="compositionally biased region" description="Basic and acidic residues" evidence="1">
    <location>
        <begin position="1"/>
        <end position="15"/>
    </location>
</feature>
<dbReference type="AlphaFoldDB" id="A0A1X6NUJ1"/>
<sequence>MEFHSTVRATIENDRPPGPTISQELLMGPPPPDGPETLELAPGPPRRWAGNPGTHVHVQVYTLELRWPIPESRAGVVDSSVLTQLRSYCFGKQRLAAAASATCLALVASSRRCRDDAASTARRPSIYTDGAGLASATACAAVCSCAAAVTNAAAVPASAARRRSGVIPVTPLGRSGNAGASGLDGTAISSRSRRADASSTATRLAMVDSIGPSMEERRAALAASAQHLREVATKADVVAEEAAADARMSGDALMDERRATLAALAARLMQEAADDEQLAGEPPLKDRRAALAASIERLKSEAQSAEHNGSVDGRSSATRSAARCPSTAALARRAADAAIAAWRSSISMSMVMVAAAGATVAARQRRLTASAKGGGRRRRGSHNQVRVLTEPHVRQRLAALLS</sequence>